<dbReference type="EMBL" id="BNCD01000020">
    <property type="protein sequence ID" value="GHH85812.1"/>
    <property type="molecule type" value="Genomic_DNA"/>
</dbReference>
<dbReference type="Proteomes" id="UP000603708">
    <property type="component" value="Unassembled WGS sequence"/>
</dbReference>
<dbReference type="AlphaFoldDB" id="A0A919L6J7"/>
<name>A0A919L6J7_9ACTN</name>
<dbReference type="RefSeq" id="WP_189936647.1">
    <property type="nucleotide sequence ID" value="NZ_BNCD01000020.1"/>
</dbReference>
<reference evidence="2" key="2">
    <citation type="submission" date="2020-09" db="EMBL/GenBank/DDBJ databases">
        <authorList>
            <person name="Sun Q."/>
            <person name="Ohkuma M."/>
        </authorList>
    </citation>
    <scope>NUCLEOTIDE SEQUENCE</scope>
    <source>
        <strain evidence="2">JCM 5069</strain>
    </source>
</reference>
<reference evidence="2" key="1">
    <citation type="journal article" date="2014" name="Int. J. Syst. Evol. Microbiol.">
        <title>Complete genome sequence of Corynebacterium casei LMG S-19264T (=DSM 44701T), isolated from a smear-ripened cheese.</title>
        <authorList>
            <consortium name="US DOE Joint Genome Institute (JGI-PGF)"/>
            <person name="Walter F."/>
            <person name="Albersmeier A."/>
            <person name="Kalinowski J."/>
            <person name="Ruckert C."/>
        </authorList>
    </citation>
    <scope>NUCLEOTIDE SEQUENCE</scope>
    <source>
        <strain evidence="2">JCM 5069</strain>
    </source>
</reference>
<evidence type="ECO:0000313" key="3">
    <source>
        <dbReference type="Proteomes" id="UP000603708"/>
    </source>
</evidence>
<accession>A0A919L6J7</accession>
<evidence type="ECO:0000256" key="1">
    <source>
        <dbReference type="SAM" id="MobiDB-lite"/>
    </source>
</evidence>
<proteinExistence type="predicted"/>
<feature type="region of interest" description="Disordered" evidence="1">
    <location>
        <begin position="160"/>
        <end position="189"/>
    </location>
</feature>
<protein>
    <recommendedName>
        <fullName evidence="4">Type I-E CRISPR-associated protein Cse2/CasB</fullName>
    </recommendedName>
</protein>
<dbReference type="InterPro" id="IPR013382">
    <property type="entry name" value="CRISPR-assoc_prot_Cse2"/>
</dbReference>
<comment type="caution">
    <text evidence="2">The sequence shown here is derived from an EMBL/GenBank/DDBJ whole genome shotgun (WGS) entry which is preliminary data.</text>
</comment>
<evidence type="ECO:0000313" key="2">
    <source>
        <dbReference type="EMBL" id="GHH85812.1"/>
    </source>
</evidence>
<keyword evidence="3" id="KW-1185">Reference proteome</keyword>
<evidence type="ECO:0008006" key="4">
    <source>
        <dbReference type="Google" id="ProtNLM"/>
    </source>
</evidence>
<dbReference type="Pfam" id="PF09485">
    <property type="entry name" value="CRISPR_Cse2"/>
    <property type="match status" value="1"/>
</dbReference>
<dbReference type="Gene3D" id="1.10.520.40">
    <property type="entry name" value="CRISPR-associated protein Cse2"/>
    <property type="match status" value="1"/>
</dbReference>
<organism evidence="2 3">
    <name type="scientific">Streptomyces sulfonofaciens</name>
    <dbReference type="NCBI Taxonomy" id="68272"/>
    <lineage>
        <taxon>Bacteria</taxon>
        <taxon>Bacillati</taxon>
        <taxon>Actinomycetota</taxon>
        <taxon>Actinomycetes</taxon>
        <taxon>Kitasatosporales</taxon>
        <taxon>Streptomycetaceae</taxon>
        <taxon>Streptomyces</taxon>
    </lineage>
</organism>
<dbReference type="NCBIfam" id="TIGR02548">
    <property type="entry name" value="casB_cse2"/>
    <property type="match status" value="1"/>
</dbReference>
<feature type="region of interest" description="Disordered" evidence="1">
    <location>
        <begin position="86"/>
        <end position="108"/>
    </location>
</feature>
<gene>
    <name evidence="2" type="ORF">GCM10018793_55200</name>
</gene>
<sequence>MVLPAPTSPPDTTALGHRTRTGPDRPLPGRAVSQVVRRLQSGYQQDAPWAVGAVARLRREAGREAHVNPTAWGLDHLETLAELREQHKEAERQSHGGGTADSANLTSRDWMRREVRERREETAVHLAVTLWALHQQSLRDEAMHRSGWTLGRAVRRLAQGGTGTRDAPEPSEDAGPDGSGRREVGPVEEASEPIRRRFVRVGSASDTEVLATRLRELVLLLRSSRIPLDYARLADQMLRWQDENRRDGVRREWGRDFHRRYWTTDSEGVHESEDTPAEDPEAAAEVLLLEEQDAYA</sequence>
<dbReference type="InterPro" id="IPR038287">
    <property type="entry name" value="Cse2_sf"/>
</dbReference>
<feature type="region of interest" description="Disordered" evidence="1">
    <location>
        <begin position="1"/>
        <end position="29"/>
    </location>
</feature>